<evidence type="ECO:0000256" key="9">
    <source>
        <dbReference type="SAM" id="Phobius"/>
    </source>
</evidence>
<evidence type="ECO:0000256" key="2">
    <source>
        <dbReference type="ARBA" id="ARBA00022475"/>
    </source>
</evidence>
<dbReference type="PANTHER" id="PTHR24220:SF692">
    <property type="entry name" value="ABC TRANSPORTER DOMAIN-CONTAINING PROTEIN"/>
    <property type="match status" value="1"/>
</dbReference>
<evidence type="ECO:0000313" key="12">
    <source>
        <dbReference type="Proteomes" id="UP001529275"/>
    </source>
</evidence>
<evidence type="ECO:0000256" key="5">
    <source>
        <dbReference type="ARBA" id="ARBA00022840"/>
    </source>
</evidence>
<keyword evidence="3 9" id="KW-0812">Transmembrane</keyword>
<evidence type="ECO:0000256" key="7">
    <source>
        <dbReference type="ARBA" id="ARBA00023136"/>
    </source>
</evidence>
<evidence type="ECO:0000256" key="3">
    <source>
        <dbReference type="ARBA" id="ARBA00022692"/>
    </source>
</evidence>
<comment type="caution">
    <text evidence="11">The sequence shown here is derived from an EMBL/GenBank/DDBJ whole genome shotgun (WGS) entry which is preliminary data.</text>
</comment>
<organism evidence="11 12">
    <name type="scientific">Massilimicrobiota timonensis</name>
    <dbReference type="NCBI Taxonomy" id="1776392"/>
    <lineage>
        <taxon>Bacteria</taxon>
        <taxon>Bacillati</taxon>
        <taxon>Bacillota</taxon>
        <taxon>Erysipelotrichia</taxon>
        <taxon>Erysipelotrichales</taxon>
        <taxon>Erysipelotrichaceae</taxon>
        <taxon>Massilimicrobiota</taxon>
    </lineage>
</organism>
<evidence type="ECO:0000256" key="4">
    <source>
        <dbReference type="ARBA" id="ARBA00022741"/>
    </source>
</evidence>
<dbReference type="Gene3D" id="3.40.50.300">
    <property type="entry name" value="P-loop containing nucleotide triphosphate hydrolases"/>
    <property type="match status" value="1"/>
</dbReference>
<evidence type="ECO:0000256" key="8">
    <source>
        <dbReference type="ARBA" id="ARBA00038388"/>
    </source>
</evidence>
<keyword evidence="6 9" id="KW-1133">Transmembrane helix</keyword>
<dbReference type="InterPro" id="IPR003593">
    <property type="entry name" value="AAA+_ATPase"/>
</dbReference>
<dbReference type="PANTHER" id="PTHR24220">
    <property type="entry name" value="IMPORT ATP-BINDING PROTEIN"/>
    <property type="match status" value="1"/>
</dbReference>
<name>A0ABT7UID6_9FIRM</name>
<dbReference type="Pfam" id="PF02687">
    <property type="entry name" value="FtsX"/>
    <property type="match status" value="1"/>
</dbReference>
<reference evidence="12" key="1">
    <citation type="submission" date="2023-06" db="EMBL/GenBank/DDBJ databases">
        <title>Identification and characterization of horizontal gene transfer across gut microbiota members of farm animals based on homology search.</title>
        <authorList>
            <person name="Zeman M."/>
            <person name="Kubasova T."/>
            <person name="Jahodarova E."/>
            <person name="Nykrynova M."/>
            <person name="Rychlik I."/>
        </authorList>
    </citation>
    <scope>NUCLEOTIDE SEQUENCE [LARGE SCALE GENOMIC DNA]</scope>
    <source>
        <strain evidence="12">ET341</strain>
    </source>
</reference>
<keyword evidence="7 9" id="KW-0472">Membrane</keyword>
<dbReference type="InterPro" id="IPR003439">
    <property type="entry name" value="ABC_transporter-like_ATP-bd"/>
</dbReference>
<dbReference type="InterPro" id="IPR003838">
    <property type="entry name" value="ABC3_permease_C"/>
</dbReference>
<comment type="similarity">
    <text evidence="8">Belongs to the ABC transporter superfamily. Macrolide exporter (TC 3.A.1.122) family.</text>
</comment>
<keyword evidence="2" id="KW-1003">Cell membrane</keyword>
<dbReference type="Pfam" id="PF00005">
    <property type="entry name" value="ABC_tran"/>
    <property type="match status" value="1"/>
</dbReference>
<dbReference type="SUPFAM" id="SSF52540">
    <property type="entry name" value="P-loop containing nucleoside triphosphate hydrolases"/>
    <property type="match status" value="1"/>
</dbReference>
<reference evidence="11 12" key="2">
    <citation type="submission" date="2023-06" db="EMBL/GenBank/DDBJ databases">
        <authorList>
            <person name="Zeman M."/>
            <person name="Kubasova T."/>
            <person name="Jahodarova E."/>
            <person name="Nykrynova M."/>
            <person name="Rychlik I."/>
        </authorList>
    </citation>
    <scope>NUCLEOTIDE SEQUENCE [LARGE SCALE GENOMIC DNA]</scope>
    <source>
        <strain evidence="11 12">ET341</strain>
    </source>
</reference>
<dbReference type="GO" id="GO:0005524">
    <property type="term" value="F:ATP binding"/>
    <property type="evidence" value="ECO:0007669"/>
    <property type="project" value="UniProtKB-KW"/>
</dbReference>
<dbReference type="EMBL" id="JAUDCK010000017">
    <property type="protein sequence ID" value="MDM8195896.1"/>
    <property type="molecule type" value="Genomic_DNA"/>
</dbReference>
<feature type="transmembrane region" description="Helical" evidence="9">
    <location>
        <begin position="488"/>
        <end position="514"/>
    </location>
</feature>
<keyword evidence="12" id="KW-1185">Reference proteome</keyword>
<accession>A0ABT7UID6</accession>
<evidence type="ECO:0000259" key="10">
    <source>
        <dbReference type="PROSITE" id="PS50893"/>
    </source>
</evidence>
<protein>
    <submittedName>
        <fullName evidence="11">ATP-binding cassette domain-containing protein</fullName>
    </submittedName>
</protein>
<evidence type="ECO:0000256" key="6">
    <source>
        <dbReference type="ARBA" id="ARBA00022989"/>
    </source>
</evidence>
<dbReference type="InterPro" id="IPR015854">
    <property type="entry name" value="ABC_transpr_LolD-like"/>
</dbReference>
<proteinExistence type="inferred from homology"/>
<gene>
    <name evidence="11" type="ORF">QUV98_06165</name>
</gene>
<dbReference type="SMART" id="SM00382">
    <property type="entry name" value="AAA"/>
    <property type="match status" value="1"/>
</dbReference>
<evidence type="ECO:0000256" key="1">
    <source>
        <dbReference type="ARBA" id="ARBA00004429"/>
    </source>
</evidence>
<feature type="transmembrane region" description="Helical" evidence="9">
    <location>
        <begin position="584"/>
        <end position="608"/>
    </location>
</feature>
<keyword evidence="5 11" id="KW-0067">ATP-binding</keyword>
<comment type="subcellular location">
    <subcellularLocation>
        <location evidence="1">Cell inner membrane</location>
        <topology evidence="1">Multi-pass membrane protein</topology>
    </subcellularLocation>
</comment>
<evidence type="ECO:0000313" key="11">
    <source>
        <dbReference type="EMBL" id="MDM8195896.1"/>
    </source>
</evidence>
<dbReference type="PROSITE" id="PS50893">
    <property type="entry name" value="ABC_TRANSPORTER_2"/>
    <property type="match status" value="1"/>
</dbReference>
<dbReference type="InterPro" id="IPR027417">
    <property type="entry name" value="P-loop_NTPase"/>
</dbReference>
<dbReference type="Proteomes" id="UP001529275">
    <property type="component" value="Unassembled WGS sequence"/>
</dbReference>
<dbReference type="RefSeq" id="WP_289527675.1">
    <property type="nucleotide sequence ID" value="NZ_JAUDCK010000017.1"/>
</dbReference>
<keyword evidence="4" id="KW-0547">Nucleotide-binding</keyword>
<feature type="transmembrane region" description="Helical" evidence="9">
    <location>
        <begin position="544"/>
        <end position="564"/>
    </location>
</feature>
<feature type="domain" description="ABC transporter" evidence="10">
    <location>
        <begin position="2"/>
        <end position="223"/>
    </location>
</feature>
<sequence length="618" mass="71558">MLEVQHISKRYHYQKVLDDICMCFPTSGIVAIVGPSGCGKTTLLHILGGIDTDFQGDILWKNKSVKHHLTRYRRHHVSFIFQQFHLIMWLSVKQNISLPRFFHKQEKASLSLALETLKNQSLHSLSLGQRQRLAYLRSHYHRSDILLCDEPTGSLDPQYAQAVMELLKEESQHRLVVLVSHDEKLVSQYSDEVYKMQDGQIIEHICFHETEKIERFPTVQKKYFLCHMRLAFASLCSHKARSFQLMIGLLLSLLSIVLALTLTRHLEGQFHQYIYSLVPASGISFQSRYQQSLSLDLLNQIKNQPGIMKSEMFLDDYECLGIGFQSERYEQSQTLFIGDDTSPYTYLSLKYGNYPQAHHEILLSLSTARHLCGQQDVASLIGQNVYAWYQHDWEVKGICYKIVGITNQTTALDTLYQMDHAYIYLLKDIYQYELEQVSSHLGIVYVHPDYHRDHVMKQLKKQFPDYEFLAIGESTTQNVSQVLNQANIILLFFSLLAILSSLFLIGEVMFLNVIQKKKDLAIMKCFGASSLDIIKIVLYESFQILILTQSICMILYYQLIHMMNIFLQNMFESELFSIQVDINIIAFVFIVSDLLVLISQLPPLLYILKMNTVQALKE</sequence>